<name>A0AAV8VR40_9CUCU</name>
<dbReference type="SUPFAM" id="SSF48726">
    <property type="entry name" value="Immunoglobulin"/>
    <property type="match status" value="5"/>
</dbReference>
<evidence type="ECO:0000256" key="6">
    <source>
        <dbReference type="ARBA" id="ARBA00022949"/>
    </source>
</evidence>
<gene>
    <name evidence="14" type="ORF">NQ315_014684</name>
</gene>
<dbReference type="GO" id="GO:0060857">
    <property type="term" value="P:establishment of glial blood-brain barrier"/>
    <property type="evidence" value="ECO:0007669"/>
    <property type="project" value="UniProtKB-ARBA"/>
</dbReference>
<dbReference type="FunFam" id="2.60.40.10:FF:000035">
    <property type="entry name" value="Contactin 1"/>
    <property type="match status" value="1"/>
</dbReference>
<evidence type="ECO:0000256" key="5">
    <source>
        <dbReference type="ARBA" id="ARBA00022889"/>
    </source>
</evidence>
<dbReference type="InterPro" id="IPR003598">
    <property type="entry name" value="Ig_sub2"/>
</dbReference>
<evidence type="ECO:0000256" key="1">
    <source>
        <dbReference type="ARBA" id="ARBA00004236"/>
    </source>
</evidence>
<feature type="domain" description="Fibronectin type-III" evidence="13">
    <location>
        <begin position="523"/>
        <end position="626"/>
    </location>
</feature>
<keyword evidence="8" id="KW-1015">Disulfide bond</keyword>
<keyword evidence="15" id="KW-1185">Reference proteome</keyword>
<evidence type="ECO:0000256" key="9">
    <source>
        <dbReference type="ARBA" id="ARBA00023180"/>
    </source>
</evidence>
<keyword evidence="5" id="KW-0130">Cell adhesion</keyword>
<dbReference type="FunFam" id="2.60.40.10:FF:000004">
    <property type="entry name" value="DCC isoform 1"/>
    <property type="match status" value="1"/>
</dbReference>
<comment type="caution">
    <text evidence="14">The sequence shown here is derived from an EMBL/GenBank/DDBJ whole genome shotgun (WGS) entry which is preliminary data.</text>
</comment>
<dbReference type="GO" id="GO:0030424">
    <property type="term" value="C:axon"/>
    <property type="evidence" value="ECO:0007669"/>
    <property type="project" value="TreeGrafter"/>
</dbReference>
<dbReference type="Gene3D" id="2.60.40.10">
    <property type="entry name" value="Immunoglobulins"/>
    <property type="match status" value="9"/>
</dbReference>
<dbReference type="GO" id="GO:0005886">
    <property type="term" value="C:plasma membrane"/>
    <property type="evidence" value="ECO:0007669"/>
    <property type="project" value="UniProtKB-SubCell"/>
</dbReference>
<dbReference type="GO" id="GO:0021682">
    <property type="term" value="P:nerve maturation"/>
    <property type="evidence" value="ECO:0007669"/>
    <property type="project" value="UniProtKB-ARBA"/>
</dbReference>
<feature type="domain" description="Fibronectin type-III" evidence="13">
    <location>
        <begin position="735"/>
        <end position="833"/>
    </location>
</feature>
<dbReference type="CDD" id="cd00063">
    <property type="entry name" value="FN3"/>
    <property type="match status" value="4"/>
</dbReference>
<feature type="domain" description="Ig-like" evidence="12">
    <location>
        <begin position="423"/>
        <end position="511"/>
    </location>
</feature>
<keyword evidence="6" id="KW-0965">Cell junction</keyword>
<dbReference type="SUPFAM" id="SSF49265">
    <property type="entry name" value="Fibronectin type III"/>
    <property type="match status" value="2"/>
</dbReference>
<evidence type="ECO:0008006" key="16">
    <source>
        <dbReference type="Google" id="ProtNLM"/>
    </source>
</evidence>
<feature type="domain" description="Fibronectin type-III" evidence="13">
    <location>
        <begin position="838"/>
        <end position="936"/>
    </location>
</feature>
<keyword evidence="2" id="KW-1003">Cell membrane</keyword>
<keyword evidence="7" id="KW-0472">Membrane</keyword>
<dbReference type="EMBL" id="JANEYG010000042">
    <property type="protein sequence ID" value="KAJ8916467.1"/>
    <property type="molecule type" value="Genomic_DNA"/>
</dbReference>
<evidence type="ECO:0000256" key="10">
    <source>
        <dbReference type="ARBA" id="ARBA00023319"/>
    </source>
</evidence>
<dbReference type="FunFam" id="2.60.40.10:FF:001529">
    <property type="entry name" value="Cell adhesion molecule"/>
    <property type="match status" value="1"/>
</dbReference>
<dbReference type="PANTHER" id="PTHR44170">
    <property type="entry name" value="PROTEIN SIDEKICK"/>
    <property type="match status" value="1"/>
</dbReference>
<dbReference type="Pfam" id="PF00041">
    <property type="entry name" value="fn3"/>
    <property type="match status" value="3"/>
</dbReference>
<dbReference type="PANTHER" id="PTHR44170:SF6">
    <property type="entry name" value="CONTACTIN"/>
    <property type="match status" value="1"/>
</dbReference>
<dbReference type="GO" id="GO:0098609">
    <property type="term" value="P:cell-cell adhesion"/>
    <property type="evidence" value="ECO:0007669"/>
    <property type="project" value="UniProtKB-ARBA"/>
</dbReference>
<dbReference type="InterPro" id="IPR003961">
    <property type="entry name" value="FN3_dom"/>
</dbReference>
<dbReference type="InterPro" id="IPR003599">
    <property type="entry name" value="Ig_sub"/>
</dbReference>
<evidence type="ECO:0000256" key="11">
    <source>
        <dbReference type="ARBA" id="ARBA00060461"/>
    </source>
</evidence>
<feature type="domain" description="Ig-like" evidence="12">
    <location>
        <begin position="331"/>
        <end position="418"/>
    </location>
</feature>
<evidence type="ECO:0000256" key="3">
    <source>
        <dbReference type="ARBA" id="ARBA00022729"/>
    </source>
</evidence>
<dbReference type="FunFam" id="2.60.40.10:FF:000047">
    <property type="entry name" value="Contactin 1"/>
    <property type="match status" value="1"/>
</dbReference>
<evidence type="ECO:0000256" key="2">
    <source>
        <dbReference type="ARBA" id="ARBA00022475"/>
    </source>
</evidence>
<feature type="domain" description="Fibronectin type-III" evidence="13">
    <location>
        <begin position="631"/>
        <end position="731"/>
    </location>
</feature>
<dbReference type="SMART" id="SM00060">
    <property type="entry name" value="FN3"/>
    <property type="match status" value="4"/>
</dbReference>
<evidence type="ECO:0000256" key="4">
    <source>
        <dbReference type="ARBA" id="ARBA00022737"/>
    </source>
</evidence>
<reference evidence="14 15" key="1">
    <citation type="journal article" date="2023" name="Insect Mol. Biol.">
        <title>Genome sequencing provides insights into the evolution of gene families encoding plant cell wall-degrading enzymes in longhorned beetles.</title>
        <authorList>
            <person name="Shin N.R."/>
            <person name="Okamura Y."/>
            <person name="Kirsch R."/>
            <person name="Pauchet Y."/>
        </authorList>
    </citation>
    <scope>NUCLEOTIDE SEQUENCE [LARGE SCALE GENOMIC DNA]</scope>
    <source>
        <strain evidence="14">EAD_L_NR</strain>
    </source>
</reference>
<comment type="subcellular location">
    <subcellularLocation>
        <location evidence="11">Cell junction</location>
        <location evidence="11">Septate junction</location>
    </subcellularLocation>
    <subcellularLocation>
        <location evidence="1">Cell membrane</location>
    </subcellularLocation>
</comment>
<dbReference type="PROSITE" id="PS50853">
    <property type="entry name" value="FN3"/>
    <property type="match status" value="4"/>
</dbReference>
<dbReference type="InterPro" id="IPR007110">
    <property type="entry name" value="Ig-like_dom"/>
</dbReference>
<feature type="domain" description="Ig-like" evidence="12">
    <location>
        <begin position="233"/>
        <end position="325"/>
    </location>
</feature>
<dbReference type="Pfam" id="PF13927">
    <property type="entry name" value="Ig_3"/>
    <property type="match status" value="4"/>
</dbReference>
<organism evidence="14 15">
    <name type="scientific">Exocentrus adspersus</name>
    <dbReference type="NCBI Taxonomy" id="1586481"/>
    <lineage>
        <taxon>Eukaryota</taxon>
        <taxon>Metazoa</taxon>
        <taxon>Ecdysozoa</taxon>
        <taxon>Arthropoda</taxon>
        <taxon>Hexapoda</taxon>
        <taxon>Insecta</taxon>
        <taxon>Pterygota</taxon>
        <taxon>Neoptera</taxon>
        <taxon>Endopterygota</taxon>
        <taxon>Coleoptera</taxon>
        <taxon>Polyphaga</taxon>
        <taxon>Cucujiformia</taxon>
        <taxon>Chrysomeloidea</taxon>
        <taxon>Cerambycidae</taxon>
        <taxon>Lamiinae</taxon>
        <taxon>Acanthocinini</taxon>
        <taxon>Exocentrus</taxon>
    </lineage>
</organism>
<proteinExistence type="predicted"/>
<feature type="domain" description="Ig-like" evidence="12">
    <location>
        <begin position="51"/>
        <end position="133"/>
    </location>
</feature>
<accession>A0AAV8VR40</accession>
<keyword evidence="9" id="KW-0325">Glycoprotein</keyword>
<dbReference type="SMART" id="SM00409">
    <property type="entry name" value="IG"/>
    <property type="match status" value="5"/>
</dbReference>
<evidence type="ECO:0000259" key="12">
    <source>
        <dbReference type="PROSITE" id="PS50835"/>
    </source>
</evidence>
<dbReference type="SMART" id="SM00408">
    <property type="entry name" value="IGc2"/>
    <property type="match status" value="4"/>
</dbReference>
<dbReference type="GO" id="GO:0061343">
    <property type="term" value="P:cell adhesion involved in heart morphogenesis"/>
    <property type="evidence" value="ECO:0007669"/>
    <property type="project" value="UniProtKB-ARBA"/>
</dbReference>
<dbReference type="InterPro" id="IPR013783">
    <property type="entry name" value="Ig-like_fold"/>
</dbReference>
<evidence type="ECO:0000313" key="15">
    <source>
        <dbReference type="Proteomes" id="UP001159042"/>
    </source>
</evidence>
<evidence type="ECO:0000259" key="13">
    <source>
        <dbReference type="PROSITE" id="PS50853"/>
    </source>
</evidence>
<feature type="domain" description="Ig-like" evidence="12">
    <location>
        <begin position="148"/>
        <end position="228"/>
    </location>
</feature>
<dbReference type="FunFam" id="2.60.40.10:FF:000005">
    <property type="entry name" value="Neuronal cell adhesion molecule"/>
    <property type="match status" value="1"/>
</dbReference>
<dbReference type="GO" id="GO:0007411">
    <property type="term" value="P:axon guidance"/>
    <property type="evidence" value="ECO:0007669"/>
    <property type="project" value="TreeGrafter"/>
</dbReference>
<sequence length="955" mass="108146">MLIIHNPQQRLDHATYHCKATNNYGTIISETVQLNFGFILEFVLKRSPETGDQNWGKSIYCDPPNYFPSVKYSWSRDYFPNFVEEDKRVFVSNDGALYFSALERIDRANYSCSVNSEFSDSGRNGPFFPLRVNPHSNYQQLKFPNNFPKVFPEAPVAGRDVRLECVAFGYPVPSYNWTRKGGSLPRSAVLTSYNRVLNIPNIQVQDEGEYVCRAYNDRASIENSVILNIQAEPNFTIPLSDKHLDSKGELVWTCEAFGIPDVNYTWWKNGRQLIMGYMEPEDQGRIRIQDNILTISHLDEERDPGMYQCRAANSLKIRYSSAQLRVLAFKPSFKKHPLESETYAAEGGNVTIKCNPEAAPKPTFVWKKDGNVIAAGGHRRIYDNGNLFISPVSRDDEGIYTCTASNELGLDESKGRLLVLRGPRLVEQLRQNIITTVGTNINLYCYAEADDMLDIAYIWKHNGLTIRDTDKKNSYNRLKIDGGYLTIINSTFYDSGEYACVVKSAVGRIVSKTNVMVQGPPGPPGGVQVITIQKRAVTLQWTDGAHHGSPIHSYTVSGRTNWNNSWVNIDSTFRVTEIDRYTRRKETVIENNLTPWSVYEFRVAAWNDLGIGPPSAPSPRHSTPPEKPYIPPRNIGGGGGKIGDLTITWDPLRPEEQHGPGIHYKIFWKRKEGETEFQNQNLEKFGNIGKAVVQIPIEFFYTEYIVKVQAINNIGPGPVSYEVIIFSAEHKPQIAPQQVIAKSYNSTALNVSWAPVEETREKVRGKLIGHRIKYWVKDTPEQDAVYYLSRSTKPWALIVGLQPDIYYYVKALVYNGAGEGPESQWFLERTYRKAPQKPPSSVSVYGINPSTVKVVWRYVQPSQEEEPLQGYKIRVWEVDQDISTANDTIIPFGGKLEGYVTTLSPGKTYNMRVLAYSKGGDGRMSSPTIMFKMGVILNIIKVPGVTYKYLRLLLY</sequence>
<dbReference type="InterPro" id="IPR036179">
    <property type="entry name" value="Ig-like_dom_sf"/>
</dbReference>
<dbReference type="InterPro" id="IPR036116">
    <property type="entry name" value="FN3_sf"/>
</dbReference>
<dbReference type="GO" id="GO:0008366">
    <property type="term" value="P:axon ensheathment"/>
    <property type="evidence" value="ECO:0007669"/>
    <property type="project" value="UniProtKB-ARBA"/>
</dbReference>
<dbReference type="PROSITE" id="PS50835">
    <property type="entry name" value="IG_LIKE"/>
    <property type="match status" value="5"/>
</dbReference>
<keyword evidence="4" id="KW-0677">Repeat</keyword>
<evidence type="ECO:0000256" key="8">
    <source>
        <dbReference type="ARBA" id="ARBA00023157"/>
    </source>
</evidence>
<keyword evidence="3" id="KW-0732">Signal</keyword>
<dbReference type="GO" id="GO:0005918">
    <property type="term" value="C:septate junction"/>
    <property type="evidence" value="ECO:0007669"/>
    <property type="project" value="UniProtKB-SubCell"/>
</dbReference>
<dbReference type="AlphaFoldDB" id="A0AAV8VR40"/>
<keyword evidence="10" id="KW-0393">Immunoglobulin domain</keyword>
<dbReference type="GO" id="GO:0019991">
    <property type="term" value="P:septate junction assembly"/>
    <property type="evidence" value="ECO:0007669"/>
    <property type="project" value="UniProtKB-ARBA"/>
</dbReference>
<evidence type="ECO:0000313" key="14">
    <source>
        <dbReference type="EMBL" id="KAJ8916467.1"/>
    </source>
</evidence>
<evidence type="ECO:0000256" key="7">
    <source>
        <dbReference type="ARBA" id="ARBA00023136"/>
    </source>
</evidence>
<dbReference type="Proteomes" id="UP001159042">
    <property type="component" value="Unassembled WGS sequence"/>
</dbReference>
<protein>
    <recommendedName>
        <fullName evidence="16">Contactin</fullName>
    </recommendedName>
</protein>